<dbReference type="Proteomes" id="UP000183832">
    <property type="component" value="Unassembled WGS sequence"/>
</dbReference>
<keyword evidence="5" id="KW-1185">Reference proteome</keyword>
<keyword evidence="3" id="KW-0732">Signal</keyword>
<accession>A0A1J1ITS9</accession>
<dbReference type="PROSITE" id="PS51155">
    <property type="entry name" value="CHIT_BIND_RR_2"/>
    <property type="match status" value="1"/>
</dbReference>
<dbReference type="PANTHER" id="PTHR10380:SF218">
    <property type="entry name" value="ADULT CUTICLE PROTEIN 65AA-RELATED"/>
    <property type="match status" value="1"/>
</dbReference>
<evidence type="ECO:0000313" key="5">
    <source>
        <dbReference type="Proteomes" id="UP000183832"/>
    </source>
</evidence>
<keyword evidence="1 2" id="KW-0193">Cuticle</keyword>
<dbReference type="PRINTS" id="PR00947">
    <property type="entry name" value="CUTICLE"/>
</dbReference>
<feature type="signal peptide" evidence="3">
    <location>
        <begin position="1"/>
        <end position="16"/>
    </location>
</feature>
<dbReference type="OrthoDB" id="7255276at2759"/>
<evidence type="ECO:0000313" key="4">
    <source>
        <dbReference type="EMBL" id="CRL02996.1"/>
    </source>
</evidence>
<dbReference type="Pfam" id="PF00379">
    <property type="entry name" value="Chitin_bind_4"/>
    <property type="match status" value="1"/>
</dbReference>
<dbReference type="GO" id="GO:0062129">
    <property type="term" value="C:chitin-based extracellular matrix"/>
    <property type="evidence" value="ECO:0007669"/>
    <property type="project" value="TreeGrafter"/>
</dbReference>
<dbReference type="AlphaFoldDB" id="A0A1J1ITS9"/>
<reference evidence="4 5" key="1">
    <citation type="submission" date="2015-04" db="EMBL/GenBank/DDBJ databases">
        <authorList>
            <person name="Syromyatnikov M.Y."/>
            <person name="Popov V.N."/>
        </authorList>
    </citation>
    <scope>NUCLEOTIDE SEQUENCE [LARGE SCALE GENOMIC DNA]</scope>
</reference>
<dbReference type="InterPro" id="IPR000618">
    <property type="entry name" value="Insect_cuticle"/>
</dbReference>
<gene>
    <name evidence="4" type="ORF">CLUMA_CG016549</name>
</gene>
<sequence>MKFFLLFVVAIAVALASPERKEEVVTTQDDVELGGYSFAYETRDGQAREERGEMKDIGTEDEVMYVRGTYSFVGDDGQTYTVSYIADENGFKPSAPHIPKN</sequence>
<protein>
    <submittedName>
        <fullName evidence="4">CLUMA_CG016549, isoform A</fullName>
    </submittedName>
</protein>
<dbReference type="PANTHER" id="PTHR10380">
    <property type="entry name" value="CUTICLE PROTEIN"/>
    <property type="match status" value="1"/>
</dbReference>
<dbReference type="EMBL" id="CVRI01000059">
    <property type="protein sequence ID" value="CRL02996.1"/>
    <property type="molecule type" value="Genomic_DNA"/>
</dbReference>
<evidence type="ECO:0000256" key="1">
    <source>
        <dbReference type="ARBA" id="ARBA00022460"/>
    </source>
</evidence>
<feature type="chain" id="PRO_5012633758" evidence="3">
    <location>
        <begin position="17"/>
        <end position="101"/>
    </location>
</feature>
<dbReference type="InterPro" id="IPR050468">
    <property type="entry name" value="Cuticle_Struct_Prot"/>
</dbReference>
<dbReference type="InterPro" id="IPR031311">
    <property type="entry name" value="CHIT_BIND_RR_consensus"/>
</dbReference>
<organism evidence="4 5">
    <name type="scientific">Clunio marinus</name>
    <dbReference type="NCBI Taxonomy" id="568069"/>
    <lineage>
        <taxon>Eukaryota</taxon>
        <taxon>Metazoa</taxon>
        <taxon>Ecdysozoa</taxon>
        <taxon>Arthropoda</taxon>
        <taxon>Hexapoda</taxon>
        <taxon>Insecta</taxon>
        <taxon>Pterygota</taxon>
        <taxon>Neoptera</taxon>
        <taxon>Endopterygota</taxon>
        <taxon>Diptera</taxon>
        <taxon>Nematocera</taxon>
        <taxon>Chironomoidea</taxon>
        <taxon>Chironomidae</taxon>
        <taxon>Clunio</taxon>
    </lineage>
</organism>
<evidence type="ECO:0000256" key="2">
    <source>
        <dbReference type="PROSITE-ProRule" id="PRU00497"/>
    </source>
</evidence>
<proteinExistence type="predicted"/>
<dbReference type="PROSITE" id="PS00233">
    <property type="entry name" value="CHIT_BIND_RR_1"/>
    <property type="match status" value="1"/>
</dbReference>
<name>A0A1J1ITS9_9DIPT</name>
<evidence type="ECO:0000256" key="3">
    <source>
        <dbReference type="SAM" id="SignalP"/>
    </source>
</evidence>
<dbReference type="GO" id="GO:0008010">
    <property type="term" value="F:structural constituent of chitin-based larval cuticle"/>
    <property type="evidence" value="ECO:0007669"/>
    <property type="project" value="TreeGrafter"/>
</dbReference>
<dbReference type="STRING" id="568069.A0A1J1ITS9"/>